<comment type="similarity">
    <text evidence="2">Belongs to the peptidase C19 family.</text>
</comment>
<dbReference type="GO" id="GO:0006355">
    <property type="term" value="P:regulation of DNA-templated transcription"/>
    <property type="evidence" value="ECO:0007669"/>
    <property type="project" value="InterPro"/>
</dbReference>
<feature type="compositionally biased region" description="Acidic residues" evidence="9">
    <location>
        <begin position="1246"/>
        <end position="1257"/>
    </location>
</feature>
<dbReference type="EMBL" id="LNIX01000002">
    <property type="protein sequence ID" value="OXA59782.1"/>
    <property type="molecule type" value="Genomic_DNA"/>
</dbReference>
<feature type="compositionally biased region" description="Acidic residues" evidence="9">
    <location>
        <begin position="1178"/>
        <end position="1222"/>
    </location>
</feature>
<evidence type="ECO:0000256" key="1">
    <source>
        <dbReference type="ARBA" id="ARBA00000707"/>
    </source>
</evidence>
<keyword evidence="4" id="KW-0645">Protease</keyword>
<dbReference type="GO" id="GO:0043565">
    <property type="term" value="F:sequence-specific DNA binding"/>
    <property type="evidence" value="ECO:0007669"/>
    <property type="project" value="InterPro"/>
</dbReference>
<dbReference type="EC" id="3.4.19.12" evidence="3"/>
<keyword evidence="8" id="KW-0479">Metal-binding</keyword>
<dbReference type="GO" id="GO:0008270">
    <property type="term" value="F:zinc ion binding"/>
    <property type="evidence" value="ECO:0007669"/>
    <property type="project" value="UniProtKB-KW"/>
</dbReference>
<feature type="domain" description="GATA-type" evidence="10">
    <location>
        <begin position="510"/>
        <end position="540"/>
    </location>
</feature>
<dbReference type="PROSITE" id="PS00973">
    <property type="entry name" value="USP_2"/>
    <property type="match status" value="1"/>
</dbReference>
<sequence length="1257" mass="139790">MEEGTTKDSRPRRNCVKSPITESDEVDHSDSSDFESKSSKKAKMEKRKKRTRKIDTRSSRDPDFFTQNFSSSTPATGSQETPDDDGYGIATDKKQGRQSRPTTKVGLENLGETCYLNSILQCLASVFDIRTTSNFNLPRSTLLKELLLCFGSINGESDEQFSPVAILDAVKERFPLRQQHDAHELLSNQRINSEHFLDISLPIVVSGQGSANNNVSLEECLSAHMDVEFLVGENSVECDKCRRIIAAKYNKTPLDFPSISSPAEKSSRISTPPANLVLHLKRFLVTPNGIVKRDSPVIFPAVLDMSTFLSESIESKTIKYDLFGLVEHLGNFDDQGHYVAYRRRPIDEDYWFICNDEKVSKTCLANVLSRQAYILFYKESESSEMQEKPVSSGLHDNPVQDNIPMDHQVETISDVIYIENFDELSQDYIEIHFDSEDSGILACPVAEVPTEVTSQLTSEVESNILDKTRAPEISYFKLVDPFASNKSDVDTNLQQGHLDEQDISIINDYNKNPRTCAVCNSSTTMKWHRKADGERVCQECAKRILLERKNIQFKRVDYGPCSNCTATKSKNLLEKDASPLSKTADLVPTVGQQNQKGGLSQKVKQRSSVTHVTNSNVSTNPHAQESPPIMARYSPFSKTADLVPTVAQQNQKGGQPPMGKWGLCVKHAMTMNLNTNPHVQQYLLEKDASPFSKTADLVPTAGQQNRVGGLSQKVKQGFCVTHATNSNLSTNPHAQESPPIMARYSPFSKTADLVPTAGQKNHVDGLPQKVKQGFCVTHATYSNVITKDHAQVSPPIMARYSPFSKTADLVPTAGQKNHVDGLPQKVKQGFCVTHATYSNVITKDHAQVSPPIMARYSPFSKTADLVPTAGQKNHVDGLSQKVKHGFCVTHATNSNLSTNPHAQESPLIMARYSPFSKTADLVPTAGQKNQVDGQPQKVKGFCVTHAISINIGSKDHAQESLLTKDASPLPTSQAQNVTKTRTNFSDEALCYDCAVRKYNVKPSDNPPSHAYTTTLDGEIINVDLDATDFKDLSQTWVCPYRDKEKLTIEGCIIGFTKQRLVKAVTSVRQVSFTAVSKRRQNLGCSLRYKIPPNCDFDPTEAFFLPLHGLDYFANFHLKSLARRRYDAACVMNPPESRIYLADFTRRLSQSLDSFLQNLDTDVSRVLLARTIRVLDVEQDEEQDHDQDQVDEAQQDWDDEIDGESDDEIDGESDDEIDGESDEDTGHDSDEDTGHDSDEDTGHDSDEGTNADFDEEAD</sequence>
<keyword evidence="6 12" id="KW-0378">Hydrolase</keyword>
<comment type="catalytic activity">
    <reaction evidence="1">
        <text>Thiol-dependent hydrolysis of ester, thioester, amide, peptide and isopeptide bonds formed by the C-terminal Gly of ubiquitin (a 76-residue protein attached to proteins as an intracellular targeting signal).</text>
        <dbReference type="EC" id="3.4.19.12"/>
    </reaction>
</comment>
<dbReference type="Gene3D" id="3.90.70.10">
    <property type="entry name" value="Cysteine proteinases"/>
    <property type="match status" value="2"/>
</dbReference>
<dbReference type="GO" id="GO:0005829">
    <property type="term" value="C:cytosol"/>
    <property type="evidence" value="ECO:0007669"/>
    <property type="project" value="TreeGrafter"/>
</dbReference>
<dbReference type="GO" id="GO:0004843">
    <property type="term" value="F:cysteine-type deubiquitinase activity"/>
    <property type="evidence" value="ECO:0007669"/>
    <property type="project" value="InterPro"/>
</dbReference>
<keyword evidence="5" id="KW-0833">Ubl conjugation pathway</keyword>
<proteinExistence type="inferred from homology"/>
<feature type="region of interest" description="Disordered" evidence="9">
    <location>
        <begin position="1178"/>
        <end position="1257"/>
    </location>
</feature>
<keyword evidence="13" id="KW-1185">Reference proteome</keyword>
<evidence type="ECO:0000256" key="4">
    <source>
        <dbReference type="ARBA" id="ARBA00022670"/>
    </source>
</evidence>
<feature type="compositionally biased region" description="Basic residues" evidence="9">
    <location>
        <begin position="39"/>
        <end position="52"/>
    </location>
</feature>
<dbReference type="Pfam" id="PF00443">
    <property type="entry name" value="UCH"/>
    <property type="match status" value="1"/>
</dbReference>
<dbReference type="InterPro" id="IPR050164">
    <property type="entry name" value="Peptidase_C19"/>
</dbReference>
<evidence type="ECO:0000256" key="8">
    <source>
        <dbReference type="PROSITE-ProRule" id="PRU00094"/>
    </source>
</evidence>
<organism evidence="12 13">
    <name type="scientific">Folsomia candida</name>
    <name type="common">Springtail</name>
    <dbReference type="NCBI Taxonomy" id="158441"/>
    <lineage>
        <taxon>Eukaryota</taxon>
        <taxon>Metazoa</taxon>
        <taxon>Ecdysozoa</taxon>
        <taxon>Arthropoda</taxon>
        <taxon>Hexapoda</taxon>
        <taxon>Collembola</taxon>
        <taxon>Entomobryomorpha</taxon>
        <taxon>Isotomoidea</taxon>
        <taxon>Isotomidae</taxon>
        <taxon>Proisotominae</taxon>
        <taxon>Folsomia</taxon>
    </lineage>
</organism>
<evidence type="ECO:0000259" key="10">
    <source>
        <dbReference type="PROSITE" id="PS50114"/>
    </source>
</evidence>
<dbReference type="InterPro" id="IPR018200">
    <property type="entry name" value="USP_CS"/>
</dbReference>
<name>A0A226EQ81_FOLCA</name>
<dbReference type="InterPro" id="IPR038765">
    <property type="entry name" value="Papain-like_cys_pep_sf"/>
</dbReference>
<comment type="caution">
    <text evidence="12">The sequence shown here is derived from an EMBL/GenBank/DDBJ whole genome shotgun (WGS) entry which is preliminary data.</text>
</comment>
<dbReference type="Proteomes" id="UP000198287">
    <property type="component" value="Unassembled WGS sequence"/>
</dbReference>
<feature type="compositionally biased region" description="Polar residues" evidence="9">
    <location>
        <begin position="65"/>
        <end position="80"/>
    </location>
</feature>
<protein>
    <recommendedName>
        <fullName evidence="3">ubiquitinyl hydrolase 1</fullName>
        <ecNumber evidence="3">3.4.19.12</ecNumber>
    </recommendedName>
</protein>
<keyword evidence="8" id="KW-0863">Zinc-finger</keyword>
<evidence type="ECO:0000256" key="3">
    <source>
        <dbReference type="ARBA" id="ARBA00012759"/>
    </source>
</evidence>
<dbReference type="CDD" id="cd02257">
    <property type="entry name" value="Peptidase_C19"/>
    <property type="match status" value="1"/>
</dbReference>
<keyword evidence="7" id="KW-0788">Thiol protease</keyword>
<evidence type="ECO:0000256" key="6">
    <source>
        <dbReference type="ARBA" id="ARBA00022801"/>
    </source>
</evidence>
<evidence type="ECO:0000256" key="5">
    <source>
        <dbReference type="ARBA" id="ARBA00022786"/>
    </source>
</evidence>
<dbReference type="GO" id="GO:0016579">
    <property type="term" value="P:protein deubiquitination"/>
    <property type="evidence" value="ECO:0007669"/>
    <property type="project" value="InterPro"/>
</dbReference>
<keyword evidence="8" id="KW-0862">Zinc</keyword>
<dbReference type="STRING" id="158441.A0A226EQ81"/>
<feature type="compositionally biased region" description="Basic and acidic residues" evidence="9">
    <location>
        <begin position="26"/>
        <end position="38"/>
    </location>
</feature>
<dbReference type="AlphaFoldDB" id="A0A226EQ81"/>
<evidence type="ECO:0000313" key="13">
    <source>
        <dbReference type="Proteomes" id="UP000198287"/>
    </source>
</evidence>
<dbReference type="PROSITE" id="PS50114">
    <property type="entry name" value="GATA_ZN_FINGER_2"/>
    <property type="match status" value="1"/>
</dbReference>
<dbReference type="PANTHER" id="PTHR24006">
    <property type="entry name" value="UBIQUITIN CARBOXYL-TERMINAL HYDROLASE"/>
    <property type="match status" value="1"/>
</dbReference>
<dbReference type="SUPFAM" id="SSF54001">
    <property type="entry name" value="Cysteine proteinases"/>
    <property type="match status" value="1"/>
</dbReference>
<feature type="compositionally biased region" description="Basic and acidic residues" evidence="9">
    <location>
        <begin position="1"/>
        <end position="11"/>
    </location>
</feature>
<dbReference type="GO" id="GO:0005634">
    <property type="term" value="C:nucleus"/>
    <property type="evidence" value="ECO:0007669"/>
    <property type="project" value="TreeGrafter"/>
</dbReference>
<dbReference type="InterPro" id="IPR001394">
    <property type="entry name" value="Peptidase_C19_UCH"/>
</dbReference>
<evidence type="ECO:0000256" key="7">
    <source>
        <dbReference type="ARBA" id="ARBA00022807"/>
    </source>
</evidence>
<feature type="region of interest" description="Disordered" evidence="9">
    <location>
        <begin position="1"/>
        <end position="103"/>
    </location>
</feature>
<evidence type="ECO:0000313" key="12">
    <source>
        <dbReference type="EMBL" id="OXA59782.1"/>
    </source>
</evidence>
<dbReference type="InterPro" id="IPR000679">
    <property type="entry name" value="Znf_GATA"/>
</dbReference>
<evidence type="ECO:0000256" key="9">
    <source>
        <dbReference type="SAM" id="MobiDB-lite"/>
    </source>
</evidence>
<dbReference type="OrthoDB" id="2420415at2759"/>
<feature type="compositionally biased region" description="Basic and acidic residues" evidence="9">
    <location>
        <begin position="53"/>
        <end position="63"/>
    </location>
</feature>
<dbReference type="PANTHER" id="PTHR24006:SF888">
    <property type="entry name" value="UBIQUITIN CARBOXYL-TERMINAL HYDROLASE 30"/>
    <property type="match status" value="1"/>
</dbReference>
<reference evidence="12 13" key="1">
    <citation type="submission" date="2015-12" db="EMBL/GenBank/DDBJ databases">
        <title>The genome of Folsomia candida.</title>
        <authorList>
            <person name="Faddeeva A."/>
            <person name="Derks M.F."/>
            <person name="Anvar Y."/>
            <person name="Smit S."/>
            <person name="Van Straalen N."/>
            <person name="Roelofs D."/>
        </authorList>
    </citation>
    <scope>NUCLEOTIDE SEQUENCE [LARGE SCALE GENOMIC DNA]</scope>
    <source>
        <strain evidence="12 13">VU population</strain>
        <tissue evidence="12">Whole body</tissue>
    </source>
</reference>
<dbReference type="PROSITE" id="PS50235">
    <property type="entry name" value="USP_3"/>
    <property type="match status" value="1"/>
</dbReference>
<accession>A0A226EQ81</accession>
<feature type="compositionally biased region" description="Basic and acidic residues" evidence="9">
    <location>
        <begin position="1223"/>
        <end position="1245"/>
    </location>
</feature>
<feature type="domain" description="USP" evidence="11">
    <location>
        <begin position="105"/>
        <end position="380"/>
    </location>
</feature>
<dbReference type="InterPro" id="IPR028889">
    <property type="entry name" value="USP"/>
</dbReference>
<evidence type="ECO:0000259" key="11">
    <source>
        <dbReference type="PROSITE" id="PS50235"/>
    </source>
</evidence>
<evidence type="ECO:0000256" key="2">
    <source>
        <dbReference type="ARBA" id="ARBA00009085"/>
    </source>
</evidence>
<gene>
    <name evidence="12" type="ORF">Fcan01_04466</name>
</gene>